<comment type="caution">
    <text evidence="1">The sequence shown here is derived from an EMBL/GenBank/DDBJ whole genome shotgun (WGS) entry which is preliminary data.</text>
</comment>
<dbReference type="Proteomes" id="UP000032305">
    <property type="component" value="Unassembled WGS sequence"/>
</dbReference>
<dbReference type="EMBL" id="BBPI01000069">
    <property type="protein sequence ID" value="GAM01801.1"/>
    <property type="molecule type" value="Genomic_DNA"/>
</dbReference>
<organism evidence="1 2">
    <name type="scientific">Sphingomonas parapaucimobilis NBRC 15100</name>
    <dbReference type="NCBI Taxonomy" id="1219049"/>
    <lineage>
        <taxon>Bacteria</taxon>
        <taxon>Pseudomonadati</taxon>
        <taxon>Pseudomonadota</taxon>
        <taxon>Alphaproteobacteria</taxon>
        <taxon>Sphingomonadales</taxon>
        <taxon>Sphingomonadaceae</taxon>
        <taxon>Sphingomonas</taxon>
    </lineage>
</organism>
<gene>
    <name evidence="1" type="ORF">SP5_069_00450</name>
</gene>
<accession>A0A0A1WA13</accession>
<reference evidence="1 2" key="1">
    <citation type="submission" date="2014-11" db="EMBL/GenBank/DDBJ databases">
        <title>Whole genome shotgun sequence of Sphingomonas parapaucimobilis NBRC 15100.</title>
        <authorList>
            <person name="Katano-Makiyama Y."/>
            <person name="Hosoyama A."/>
            <person name="Hashimoto M."/>
            <person name="Hosoyama Y."/>
            <person name="Noguchi M."/>
            <person name="Numata M."/>
            <person name="Tsuchikane K."/>
            <person name="Hirakata S."/>
            <person name="Uohara A."/>
            <person name="Shimodaira J."/>
            <person name="Ohji S."/>
            <person name="Ichikawa N."/>
            <person name="Kimura A."/>
            <person name="Yamazoe A."/>
            <person name="Fujita N."/>
        </authorList>
    </citation>
    <scope>NUCLEOTIDE SEQUENCE [LARGE SCALE GENOMIC DNA]</scope>
    <source>
        <strain evidence="1 2">NBRC 15100</strain>
    </source>
</reference>
<evidence type="ECO:0000313" key="2">
    <source>
        <dbReference type="Proteomes" id="UP000032305"/>
    </source>
</evidence>
<name>A0A0A1WA13_9SPHN</name>
<proteinExistence type="predicted"/>
<dbReference type="AlphaFoldDB" id="A0A0A1WA13"/>
<sequence>MQNQWLTALTATGFGRLNVLHAADNLAWPLTMGVSTVALSLPAAALRRSPAHDRVWNIPGDLSLVRLDGTPTGRVVTPAHLAIRASTAPPRQDKRADMR</sequence>
<evidence type="ECO:0000313" key="1">
    <source>
        <dbReference type="EMBL" id="GAM01801.1"/>
    </source>
</evidence>
<keyword evidence="2" id="KW-1185">Reference proteome</keyword>
<protein>
    <submittedName>
        <fullName evidence="1">Uncharacterized protein</fullName>
    </submittedName>
</protein>